<name>A0A371RGP5_9PROT</name>
<sequence length="106" mass="11706">MSKLVDQELLSAAGKFFPQAFDGVIRIEVLDADYAFWVDGRTAPPKVSAESPEAVATRFCLWRIDFPDLSQLFAEGGHRLQNSFITGRLKISGDMGVMARLETANV</sequence>
<dbReference type="AlphaFoldDB" id="A0A371RGP5"/>
<evidence type="ECO:0000313" key="3">
    <source>
        <dbReference type="Proteomes" id="UP000264589"/>
    </source>
</evidence>
<keyword evidence="3" id="KW-1185">Reference proteome</keyword>
<dbReference type="SUPFAM" id="SSF55718">
    <property type="entry name" value="SCP-like"/>
    <property type="match status" value="1"/>
</dbReference>
<accession>A0A371RGP5</accession>
<dbReference type="InParanoid" id="A0A371RGP5"/>
<dbReference type="InterPro" id="IPR036527">
    <property type="entry name" value="SCP2_sterol-bd_dom_sf"/>
</dbReference>
<feature type="domain" description="SCP2" evidence="1">
    <location>
        <begin position="20"/>
        <end position="103"/>
    </location>
</feature>
<dbReference type="Pfam" id="PF02036">
    <property type="entry name" value="SCP2"/>
    <property type="match status" value="1"/>
</dbReference>
<proteinExistence type="predicted"/>
<gene>
    <name evidence="2" type="ORF">DX908_04545</name>
</gene>
<dbReference type="EMBL" id="QUQO01000001">
    <property type="protein sequence ID" value="RFB04611.1"/>
    <property type="molecule type" value="Genomic_DNA"/>
</dbReference>
<reference evidence="2 3" key="1">
    <citation type="submission" date="2018-08" db="EMBL/GenBank/DDBJ databases">
        <title>Parvularcula sp. SM1705, isolated from surface water of the South Sea China.</title>
        <authorList>
            <person name="Sun L."/>
        </authorList>
    </citation>
    <scope>NUCLEOTIDE SEQUENCE [LARGE SCALE GENOMIC DNA]</scope>
    <source>
        <strain evidence="2 3">SM1705</strain>
    </source>
</reference>
<comment type="caution">
    <text evidence="2">The sequence shown here is derived from an EMBL/GenBank/DDBJ whole genome shotgun (WGS) entry which is preliminary data.</text>
</comment>
<evidence type="ECO:0000259" key="1">
    <source>
        <dbReference type="Pfam" id="PF02036"/>
    </source>
</evidence>
<dbReference type="Gene3D" id="3.30.1050.10">
    <property type="entry name" value="SCP2 sterol-binding domain"/>
    <property type="match status" value="1"/>
</dbReference>
<organism evidence="2 3">
    <name type="scientific">Parvularcula marina</name>
    <dbReference type="NCBI Taxonomy" id="2292771"/>
    <lineage>
        <taxon>Bacteria</taxon>
        <taxon>Pseudomonadati</taxon>
        <taxon>Pseudomonadota</taxon>
        <taxon>Alphaproteobacteria</taxon>
        <taxon>Parvularculales</taxon>
        <taxon>Parvularculaceae</taxon>
        <taxon>Parvularcula</taxon>
    </lineage>
</organism>
<protein>
    <recommendedName>
        <fullName evidence="1">SCP2 domain-containing protein</fullName>
    </recommendedName>
</protein>
<dbReference type="InterPro" id="IPR003033">
    <property type="entry name" value="SCP2_sterol-bd_dom"/>
</dbReference>
<dbReference type="Proteomes" id="UP000264589">
    <property type="component" value="Unassembled WGS sequence"/>
</dbReference>
<evidence type="ECO:0000313" key="2">
    <source>
        <dbReference type="EMBL" id="RFB04611.1"/>
    </source>
</evidence>